<dbReference type="EMBL" id="CADIKR010000009">
    <property type="protein sequence ID" value="CAB3916841.1"/>
    <property type="molecule type" value="Genomic_DNA"/>
</dbReference>
<comment type="caution">
    <text evidence="1">The sequence shown here is derived from an EMBL/GenBank/DDBJ whole genome shotgun (WGS) entry which is preliminary data.</text>
</comment>
<reference evidence="1 2" key="1">
    <citation type="submission" date="2020-04" db="EMBL/GenBank/DDBJ databases">
        <authorList>
            <person name="De Canck E."/>
        </authorList>
    </citation>
    <scope>NUCLEOTIDE SEQUENCE [LARGE SCALE GENOMIC DNA]</scope>
    <source>
        <strain evidence="1 2">LMG 3415</strain>
    </source>
</reference>
<gene>
    <name evidence="1" type="ORF">LMG3415_05283</name>
</gene>
<organism evidence="1 2">
    <name type="scientific">Achromobacter mucicolens</name>
    <dbReference type="NCBI Taxonomy" id="1389922"/>
    <lineage>
        <taxon>Bacteria</taxon>
        <taxon>Pseudomonadati</taxon>
        <taxon>Pseudomonadota</taxon>
        <taxon>Betaproteobacteria</taxon>
        <taxon>Burkholderiales</taxon>
        <taxon>Alcaligenaceae</taxon>
        <taxon>Achromobacter</taxon>
    </lineage>
</organism>
<name>A0ABM8LKT4_9BURK</name>
<proteinExistence type="predicted"/>
<evidence type="ECO:0000313" key="1">
    <source>
        <dbReference type="EMBL" id="CAB3916841.1"/>
    </source>
</evidence>
<protein>
    <recommendedName>
        <fullName evidence="3">Phage tail protein</fullName>
    </recommendedName>
</protein>
<dbReference type="RefSeq" id="WP_180100467.1">
    <property type="nucleotide sequence ID" value="NZ_CADIKR010000009.1"/>
</dbReference>
<dbReference type="InterPro" id="IPR010265">
    <property type="entry name" value="Phage_lambda_TipM"/>
</dbReference>
<evidence type="ECO:0000313" key="2">
    <source>
        <dbReference type="Proteomes" id="UP000507140"/>
    </source>
</evidence>
<keyword evidence="2" id="KW-1185">Reference proteome</keyword>
<sequence>MAERFLWKASGQPTGTVTFRRLIAQFGDGYRQVAGDGINNKVQSWPLTFSGSKQEMQAVMSFLDRHAGIASFLWTPPMGVEGYYEAPTYSLNPVGGDVYTVSATFNQIFKP</sequence>
<accession>A0ABM8LKT4</accession>
<dbReference type="Proteomes" id="UP000507140">
    <property type="component" value="Unassembled WGS sequence"/>
</dbReference>
<evidence type="ECO:0008006" key="3">
    <source>
        <dbReference type="Google" id="ProtNLM"/>
    </source>
</evidence>
<dbReference type="Pfam" id="PF05939">
    <property type="entry name" value="Phage_min_tail"/>
    <property type="match status" value="1"/>
</dbReference>